<comment type="function">
    <text evidence="8">Involved in peptidoglycan biosynthesis. Transports lipid-linked peptidoglycan precursors from the inner to the outer leaflet of the cytoplasmic membrane.</text>
</comment>
<evidence type="ECO:0000313" key="10">
    <source>
        <dbReference type="EMBL" id="PZW36017.1"/>
    </source>
</evidence>
<dbReference type="EMBL" id="QKUF01000001">
    <property type="protein sequence ID" value="PZW36017.1"/>
    <property type="molecule type" value="Genomic_DNA"/>
</dbReference>
<dbReference type="PRINTS" id="PR01806">
    <property type="entry name" value="VIRFACTRMVIN"/>
</dbReference>
<organism evidence="10 11">
    <name type="scientific">Thermosporothrix hazakensis</name>
    <dbReference type="NCBI Taxonomy" id="644383"/>
    <lineage>
        <taxon>Bacteria</taxon>
        <taxon>Bacillati</taxon>
        <taxon>Chloroflexota</taxon>
        <taxon>Ktedonobacteria</taxon>
        <taxon>Ktedonobacterales</taxon>
        <taxon>Thermosporotrichaceae</taxon>
        <taxon>Thermosporothrix</taxon>
    </lineage>
</organism>
<keyword evidence="8" id="KW-0813">Transport</keyword>
<evidence type="ECO:0000256" key="7">
    <source>
        <dbReference type="ARBA" id="ARBA00023136"/>
    </source>
</evidence>
<name>A0A326UBZ1_THEHA</name>
<evidence type="ECO:0000313" key="11">
    <source>
        <dbReference type="Proteomes" id="UP000248806"/>
    </source>
</evidence>
<comment type="similarity">
    <text evidence="8">Belongs to the MurJ/MviN family.</text>
</comment>
<accession>A0A326UBZ1</accession>
<evidence type="ECO:0000256" key="6">
    <source>
        <dbReference type="ARBA" id="ARBA00022989"/>
    </source>
</evidence>
<feature type="transmembrane region" description="Helical" evidence="8">
    <location>
        <begin position="236"/>
        <end position="255"/>
    </location>
</feature>
<feature type="transmembrane region" description="Helical" evidence="8">
    <location>
        <begin position="261"/>
        <end position="281"/>
    </location>
</feature>
<dbReference type="Pfam" id="PF03023">
    <property type="entry name" value="MurJ"/>
    <property type="match status" value="1"/>
</dbReference>
<comment type="caution">
    <text evidence="10">The sequence shown here is derived from an EMBL/GenBank/DDBJ whole genome shotgun (WGS) entry which is preliminary data.</text>
</comment>
<feature type="transmembrane region" description="Helical" evidence="8">
    <location>
        <begin position="429"/>
        <end position="452"/>
    </location>
</feature>
<dbReference type="InterPro" id="IPR004268">
    <property type="entry name" value="MurJ"/>
</dbReference>
<dbReference type="CDD" id="cd13123">
    <property type="entry name" value="MATE_MurJ_like"/>
    <property type="match status" value="1"/>
</dbReference>
<evidence type="ECO:0000256" key="3">
    <source>
        <dbReference type="ARBA" id="ARBA00022692"/>
    </source>
</evidence>
<dbReference type="UniPathway" id="UPA00219"/>
<protein>
    <recommendedName>
        <fullName evidence="8">Probable lipid II flippase MurJ</fullName>
    </recommendedName>
</protein>
<dbReference type="Proteomes" id="UP000248806">
    <property type="component" value="Unassembled WGS sequence"/>
</dbReference>
<feature type="transmembrane region" description="Helical" evidence="8">
    <location>
        <begin position="391"/>
        <end position="417"/>
    </location>
</feature>
<dbReference type="GO" id="GO:0008360">
    <property type="term" value="P:regulation of cell shape"/>
    <property type="evidence" value="ECO:0007669"/>
    <property type="project" value="UniProtKB-KW"/>
</dbReference>
<evidence type="ECO:0000256" key="4">
    <source>
        <dbReference type="ARBA" id="ARBA00022960"/>
    </source>
</evidence>
<keyword evidence="7 8" id="KW-0472">Membrane</keyword>
<feature type="region of interest" description="Disordered" evidence="9">
    <location>
        <begin position="1"/>
        <end position="20"/>
    </location>
</feature>
<dbReference type="InterPro" id="IPR051050">
    <property type="entry name" value="Lipid_II_flippase_MurJ/MviN"/>
</dbReference>
<evidence type="ECO:0000256" key="8">
    <source>
        <dbReference type="HAMAP-Rule" id="MF_02078"/>
    </source>
</evidence>
<keyword evidence="8" id="KW-0961">Cell wall biogenesis/degradation</keyword>
<feature type="transmembrane region" description="Helical" evidence="8">
    <location>
        <begin position="156"/>
        <end position="179"/>
    </location>
</feature>
<feature type="transmembrane region" description="Helical" evidence="8">
    <location>
        <begin position="587"/>
        <end position="611"/>
    </location>
</feature>
<feature type="transmembrane region" description="Helical" evidence="8">
    <location>
        <begin position="350"/>
        <end position="370"/>
    </location>
</feature>
<dbReference type="GO" id="GO:0009252">
    <property type="term" value="P:peptidoglycan biosynthetic process"/>
    <property type="evidence" value="ECO:0007669"/>
    <property type="project" value="UniProtKB-UniRule"/>
</dbReference>
<reference evidence="10 11" key="1">
    <citation type="submission" date="2018-06" db="EMBL/GenBank/DDBJ databases">
        <title>Genomic Encyclopedia of Archaeal and Bacterial Type Strains, Phase II (KMG-II): from individual species to whole genera.</title>
        <authorList>
            <person name="Goeker M."/>
        </authorList>
    </citation>
    <scope>NUCLEOTIDE SEQUENCE [LARGE SCALE GENOMIC DNA]</scope>
    <source>
        <strain evidence="10 11">ATCC BAA-1881</strain>
    </source>
</reference>
<keyword evidence="2 8" id="KW-1003">Cell membrane</keyword>
<gene>
    <name evidence="8" type="primary">murJ</name>
    <name evidence="10" type="ORF">EI42_00187</name>
</gene>
<dbReference type="GO" id="GO:0071555">
    <property type="term" value="P:cell wall organization"/>
    <property type="evidence" value="ECO:0007669"/>
    <property type="project" value="UniProtKB-KW"/>
</dbReference>
<feature type="transmembrane region" description="Helical" evidence="8">
    <location>
        <begin position="123"/>
        <end position="144"/>
    </location>
</feature>
<proteinExistence type="inferred from homology"/>
<feature type="transmembrane region" description="Helical" evidence="8">
    <location>
        <begin position="464"/>
        <end position="490"/>
    </location>
</feature>
<dbReference type="HAMAP" id="MF_02078">
    <property type="entry name" value="MurJ_MviN"/>
    <property type="match status" value="1"/>
</dbReference>
<evidence type="ECO:0000256" key="1">
    <source>
        <dbReference type="ARBA" id="ARBA00004651"/>
    </source>
</evidence>
<keyword evidence="4 8" id="KW-0133">Cell shape</keyword>
<keyword evidence="11" id="KW-1185">Reference proteome</keyword>
<dbReference type="OrthoDB" id="9804143at2"/>
<comment type="subcellular location">
    <subcellularLocation>
        <location evidence="1 8">Cell membrane</location>
        <topology evidence="1 8">Multi-pass membrane protein</topology>
    </subcellularLocation>
</comment>
<dbReference type="GO" id="GO:0005886">
    <property type="term" value="C:plasma membrane"/>
    <property type="evidence" value="ECO:0007669"/>
    <property type="project" value="UniProtKB-SubCell"/>
</dbReference>
<feature type="transmembrane region" description="Helical" evidence="8">
    <location>
        <begin position="199"/>
        <end position="224"/>
    </location>
</feature>
<keyword evidence="5 8" id="KW-0573">Peptidoglycan synthesis</keyword>
<comment type="pathway">
    <text evidence="8">Cell wall biogenesis; peptidoglycan biosynthesis.</text>
</comment>
<dbReference type="GO" id="GO:0034204">
    <property type="term" value="P:lipid translocation"/>
    <property type="evidence" value="ECO:0007669"/>
    <property type="project" value="TreeGrafter"/>
</dbReference>
<sequence length="640" mass="70585">MKKNKKRRTENAQLPVEDEGTLGYGQGLEYGSFHYTQPIKIPEEWREERRRKLAAARERRQQAQTQEASVSKAGSIGRATIILTVTLIASRCLGLLRSSLFLGIIGVNLYSDAFNLAFKLPDLVFNIIAGGALSSAFIPVFKLYWGQNKHKTAWHIANTAINVATAALILLALLGILFAEPLLRLWSLPLSNEQLQLTVTLMRIMFLQSVIMGTGVIITSILQAHEQFLLPALGNVLYPLGIIIGLLPGFLLNVTHHRNDYLAVLCATWGVVLGALLMVLVQLPGLHKVGMHYRLSFDWKHPGIRQIGRQMIPRFVNTLMLQLATWVDLFFLTFLAATTVSGVISMSQQALAITTIPLSLVAPLAVASFPRMAEYAAQRNLTRLKALVMEALESVIFITIPVAVGMAFLSLPIVQLLYEHGRMTLDQAYIMSIPLFCFTLGIPGMALVEVLVRPFYALRMNKIAVFISACQFILKICLSILLIYPFVWFVQTGIITSELPSVEKLPLEGAWGMGALALATSIAGLIEACALLWVLHIQLRGFQMRVFTGFVARVLLATLALALTIGVTKWLLDTFIPTTNHAGNSTLSLVGMLFVILKLAIIAGAGTFVYLRSARFLHLLGGGQLQPVNRLLIKLKLAWI</sequence>
<feature type="transmembrane region" description="Helical" evidence="8">
    <location>
        <begin position="81"/>
        <end position="111"/>
    </location>
</feature>
<dbReference type="NCBIfam" id="TIGR01695">
    <property type="entry name" value="murJ_mviN"/>
    <property type="match status" value="1"/>
</dbReference>
<keyword evidence="3 8" id="KW-0812">Transmembrane</keyword>
<dbReference type="AlphaFoldDB" id="A0A326UBZ1"/>
<keyword evidence="6 8" id="KW-1133">Transmembrane helix</keyword>
<feature type="transmembrane region" description="Helical" evidence="8">
    <location>
        <begin position="319"/>
        <end position="344"/>
    </location>
</feature>
<feature type="transmembrane region" description="Helical" evidence="8">
    <location>
        <begin position="546"/>
        <end position="567"/>
    </location>
</feature>
<dbReference type="PANTHER" id="PTHR47019:SF1">
    <property type="entry name" value="LIPID II FLIPPASE MURJ"/>
    <property type="match status" value="1"/>
</dbReference>
<evidence type="ECO:0000256" key="9">
    <source>
        <dbReference type="SAM" id="MobiDB-lite"/>
    </source>
</evidence>
<evidence type="ECO:0000256" key="2">
    <source>
        <dbReference type="ARBA" id="ARBA00022475"/>
    </source>
</evidence>
<dbReference type="PANTHER" id="PTHR47019">
    <property type="entry name" value="LIPID II FLIPPASE MURJ"/>
    <property type="match status" value="1"/>
</dbReference>
<dbReference type="RefSeq" id="WP_111317780.1">
    <property type="nucleotide sequence ID" value="NZ_BIFX01000001.1"/>
</dbReference>
<evidence type="ECO:0000256" key="5">
    <source>
        <dbReference type="ARBA" id="ARBA00022984"/>
    </source>
</evidence>
<dbReference type="GO" id="GO:0015648">
    <property type="term" value="F:lipid-linked peptidoglycan transporter activity"/>
    <property type="evidence" value="ECO:0007669"/>
    <property type="project" value="UniProtKB-UniRule"/>
</dbReference>
<feature type="transmembrane region" description="Helical" evidence="8">
    <location>
        <begin position="510"/>
        <end position="534"/>
    </location>
</feature>